<name>A0AAV9GCL1_9PEZI</name>
<accession>A0AAV9GCL1</accession>
<comment type="caution">
    <text evidence="3">The sequence shown here is derived from an EMBL/GenBank/DDBJ whole genome shotgun (WGS) entry which is preliminary data.</text>
</comment>
<proteinExistence type="predicted"/>
<gene>
    <name evidence="3" type="ORF">QBC34DRAFT_356635</name>
</gene>
<dbReference type="AlphaFoldDB" id="A0AAV9GCL1"/>
<dbReference type="InterPro" id="IPR010730">
    <property type="entry name" value="HET"/>
</dbReference>
<dbReference type="PANTHER" id="PTHR24148:SF64">
    <property type="entry name" value="HETEROKARYON INCOMPATIBILITY DOMAIN-CONTAINING PROTEIN"/>
    <property type="match status" value="1"/>
</dbReference>
<feature type="domain" description="Heterokaryon incompatibility" evidence="2">
    <location>
        <begin position="48"/>
        <end position="188"/>
    </location>
</feature>
<reference evidence="3" key="1">
    <citation type="journal article" date="2023" name="Mol. Phylogenet. Evol.">
        <title>Genome-scale phylogeny and comparative genomics of the fungal order Sordariales.</title>
        <authorList>
            <person name="Hensen N."/>
            <person name="Bonometti L."/>
            <person name="Westerberg I."/>
            <person name="Brannstrom I.O."/>
            <person name="Guillou S."/>
            <person name="Cros-Aarteil S."/>
            <person name="Calhoun S."/>
            <person name="Haridas S."/>
            <person name="Kuo A."/>
            <person name="Mondo S."/>
            <person name="Pangilinan J."/>
            <person name="Riley R."/>
            <person name="LaButti K."/>
            <person name="Andreopoulos B."/>
            <person name="Lipzen A."/>
            <person name="Chen C."/>
            <person name="Yan M."/>
            <person name="Daum C."/>
            <person name="Ng V."/>
            <person name="Clum A."/>
            <person name="Steindorff A."/>
            <person name="Ohm R.A."/>
            <person name="Martin F."/>
            <person name="Silar P."/>
            <person name="Natvig D.O."/>
            <person name="Lalanne C."/>
            <person name="Gautier V."/>
            <person name="Ament-Velasquez S.L."/>
            <person name="Kruys A."/>
            <person name="Hutchinson M.I."/>
            <person name="Powell A.J."/>
            <person name="Barry K."/>
            <person name="Miller A.N."/>
            <person name="Grigoriev I.V."/>
            <person name="Debuchy R."/>
            <person name="Gladieux P."/>
            <person name="Hiltunen Thoren M."/>
            <person name="Johannesson H."/>
        </authorList>
    </citation>
    <scope>NUCLEOTIDE SEQUENCE</scope>
    <source>
        <strain evidence="3">PSN243</strain>
    </source>
</reference>
<evidence type="ECO:0000259" key="2">
    <source>
        <dbReference type="Pfam" id="PF06985"/>
    </source>
</evidence>
<dbReference type="Proteomes" id="UP001321760">
    <property type="component" value="Unassembled WGS sequence"/>
</dbReference>
<dbReference type="InterPro" id="IPR052895">
    <property type="entry name" value="HetReg/Transcr_Mod"/>
</dbReference>
<dbReference type="EMBL" id="MU865956">
    <property type="protein sequence ID" value="KAK4446584.1"/>
    <property type="molecule type" value="Genomic_DNA"/>
</dbReference>
<evidence type="ECO:0000256" key="1">
    <source>
        <dbReference type="SAM" id="MobiDB-lite"/>
    </source>
</evidence>
<evidence type="ECO:0000313" key="4">
    <source>
        <dbReference type="Proteomes" id="UP001321760"/>
    </source>
</evidence>
<feature type="region of interest" description="Disordered" evidence="1">
    <location>
        <begin position="223"/>
        <end position="248"/>
    </location>
</feature>
<evidence type="ECO:0000313" key="3">
    <source>
        <dbReference type="EMBL" id="KAK4446584.1"/>
    </source>
</evidence>
<feature type="compositionally biased region" description="Acidic residues" evidence="1">
    <location>
        <begin position="229"/>
        <end position="240"/>
    </location>
</feature>
<keyword evidence="4" id="KW-1185">Reference proteome</keyword>
<sequence>MLQPRLYSPLSDPAHEIRLLTLVPSPDSAAPINGALEVVSLDESHKPYDALSYAWGDPNITAPILLNGQEKQVTVNLQSALRHLRHESEPVTLWADAVCINQDDIAERSHQVGQMGHIYSTARSVLVWLGEEREDDDSHLVANQIASCGVGKDMIPFPPPGPEAERLLQAASQFVRRDWWSRLWVIQEVLLAEELTLCLGRRRFPEMDVWIGVSGFIIPLGRSSSDSDCSSEDTEQDAESGELPLPEPTHGRTLFSLLEAFCDRQCSQTVDRVYGLLGVADDADQYEAPDYSKSSEEVFTGVAVQGFTNQDCGPRILCFAGQGDSRSNKLKLPSWVPDWTSRRYNCLAPPTAYLPSQLQHAPEFSFSSDLATLRLRGAVFDTVASVIPIHPASQGSCLPPDRFVADGKPLLYKTGITRLEAVFRMLTHDLHLVTDKRLAKGTKYFCDAVSAFLYSLGQPNAKDDGNNPQVNGETCPDYITGFLHWLGEDRGGRSDQQILELLMGEDKSDTRRIWKRRKDEMTRGKWSYHAFYYISRTFSNSMGGGHLLETESGLFGMASSLAQKGDIVCVLFGCPMPIVMRQAGESWRIVQSCYIYGMDGETALEPQDFSII</sequence>
<dbReference type="PANTHER" id="PTHR24148">
    <property type="entry name" value="ANKYRIN REPEAT DOMAIN-CONTAINING PROTEIN 39 HOMOLOG-RELATED"/>
    <property type="match status" value="1"/>
</dbReference>
<dbReference type="Pfam" id="PF06985">
    <property type="entry name" value="HET"/>
    <property type="match status" value="1"/>
</dbReference>
<organism evidence="3 4">
    <name type="scientific">Podospora aff. communis PSN243</name>
    <dbReference type="NCBI Taxonomy" id="3040156"/>
    <lineage>
        <taxon>Eukaryota</taxon>
        <taxon>Fungi</taxon>
        <taxon>Dikarya</taxon>
        <taxon>Ascomycota</taxon>
        <taxon>Pezizomycotina</taxon>
        <taxon>Sordariomycetes</taxon>
        <taxon>Sordariomycetidae</taxon>
        <taxon>Sordariales</taxon>
        <taxon>Podosporaceae</taxon>
        <taxon>Podospora</taxon>
    </lineage>
</organism>
<protein>
    <submittedName>
        <fullName evidence="3">Heterokaryon incompatibility protein-domain-containing protein</fullName>
    </submittedName>
</protein>
<reference evidence="3" key="2">
    <citation type="submission" date="2023-05" db="EMBL/GenBank/DDBJ databases">
        <authorList>
            <consortium name="Lawrence Berkeley National Laboratory"/>
            <person name="Steindorff A."/>
            <person name="Hensen N."/>
            <person name="Bonometti L."/>
            <person name="Westerberg I."/>
            <person name="Brannstrom I.O."/>
            <person name="Guillou S."/>
            <person name="Cros-Aarteil S."/>
            <person name="Calhoun S."/>
            <person name="Haridas S."/>
            <person name="Kuo A."/>
            <person name="Mondo S."/>
            <person name="Pangilinan J."/>
            <person name="Riley R."/>
            <person name="Labutti K."/>
            <person name="Andreopoulos B."/>
            <person name="Lipzen A."/>
            <person name="Chen C."/>
            <person name="Yanf M."/>
            <person name="Daum C."/>
            <person name="Ng V."/>
            <person name="Clum A."/>
            <person name="Ohm R."/>
            <person name="Martin F."/>
            <person name="Silar P."/>
            <person name="Natvig D."/>
            <person name="Lalanne C."/>
            <person name="Gautier V."/>
            <person name="Ament-Velasquez S.L."/>
            <person name="Kruys A."/>
            <person name="Hutchinson M.I."/>
            <person name="Powell A.J."/>
            <person name="Barry K."/>
            <person name="Miller A.N."/>
            <person name="Grigoriev I.V."/>
            <person name="Debuchy R."/>
            <person name="Gladieux P."/>
            <person name="Thoren M.H."/>
            <person name="Johannesson H."/>
        </authorList>
    </citation>
    <scope>NUCLEOTIDE SEQUENCE</scope>
    <source>
        <strain evidence="3">PSN243</strain>
    </source>
</reference>